<keyword evidence="2" id="KW-0812">Transmembrane</keyword>
<evidence type="ECO:0000313" key="3">
    <source>
        <dbReference type="EMBL" id="RYC75140.1"/>
    </source>
</evidence>
<keyword evidence="2" id="KW-0472">Membrane</keyword>
<feature type="transmembrane region" description="Helical" evidence="2">
    <location>
        <begin position="12"/>
        <end position="33"/>
    </location>
</feature>
<evidence type="ECO:0000313" key="4">
    <source>
        <dbReference type="Proteomes" id="UP001191019"/>
    </source>
</evidence>
<comment type="caution">
    <text evidence="3">The sequence shown here is derived from an EMBL/GenBank/DDBJ whole genome shotgun (WGS) entry which is preliminary data.</text>
</comment>
<organism evidence="3 4">
    <name type="scientific">Candidatus Nanosyncoccus alces</name>
    <dbReference type="NCBI Taxonomy" id="2171997"/>
    <lineage>
        <taxon>Bacteria</taxon>
        <taxon>Candidatus Saccharimonadota</taxon>
        <taxon>Candidatus Nanosyncoccalia</taxon>
        <taxon>Candidatus Nanosyncoccales</taxon>
        <taxon>Candidatus Nanosyncoccaceae</taxon>
        <taxon>Candidatus Nanosyncoccus</taxon>
    </lineage>
</organism>
<feature type="region of interest" description="Disordered" evidence="1">
    <location>
        <begin position="159"/>
        <end position="180"/>
    </location>
</feature>
<protein>
    <recommendedName>
        <fullName evidence="5">Inhibitor I9 domain-containing protein</fullName>
    </recommendedName>
</protein>
<evidence type="ECO:0000256" key="1">
    <source>
        <dbReference type="SAM" id="MobiDB-lite"/>
    </source>
</evidence>
<keyword evidence="4" id="KW-1185">Reference proteome</keyword>
<dbReference type="Proteomes" id="UP001191019">
    <property type="component" value="Unassembled WGS sequence"/>
</dbReference>
<accession>A0ABY0FQM5</accession>
<reference evidence="3 4" key="1">
    <citation type="journal article" date="2018" name="bioRxiv">
        <title>Evidence of independent acquisition and adaption of ultra-small bacteria to human hosts across the highly diverse yet reduced genomes of the phylum Saccharibacteria.</title>
        <authorList>
            <person name="McLean J.S."/>
            <person name="Bor B."/>
            <person name="To T.T."/>
            <person name="Liu Q."/>
            <person name="Kearns K.A."/>
            <person name="Solden L.M."/>
            <person name="Wrighton K.C."/>
            <person name="He X."/>
            <person name="Shi W."/>
        </authorList>
    </citation>
    <scope>NUCLEOTIDE SEQUENCE [LARGE SCALE GENOMIC DNA]</scope>
    <source>
        <strain evidence="3 4">TM7_G3_2_Rum_HOT_351B</strain>
    </source>
</reference>
<dbReference type="RefSeq" id="WP_129734298.1">
    <property type="nucleotide sequence ID" value="NZ_PRLM01000001.1"/>
</dbReference>
<evidence type="ECO:0000256" key="2">
    <source>
        <dbReference type="SAM" id="Phobius"/>
    </source>
</evidence>
<sequence length="180" mass="19882">MAEKAKKNNKNLIIGICAAVLVIGVVAVAIFFATRGGSATLNDAYFVSDDAKYVLTVDSDQTDSEEETLTPIKTHIVYNYSGDSITGMTTYMEFADTATAKSALEIYKNAEDQTGVKNISVNGKYVVVEMTEDQYAEMTASDVKQQIEFMEMLKNMNFNDVEDDSDNSVEIDETTEENEK</sequence>
<feature type="compositionally biased region" description="Acidic residues" evidence="1">
    <location>
        <begin position="160"/>
        <end position="180"/>
    </location>
</feature>
<keyword evidence="2" id="KW-1133">Transmembrane helix</keyword>
<reference evidence="3 4" key="2">
    <citation type="journal article" date="2020" name="Cell Rep.">
        <title>Acquisition and Adaptation of Ultra-small Parasitic Reduced Genome Bacteria to Mammalian Hosts.</title>
        <authorList>
            <person name="McLean J.S."/>
            <person name="Bor B."/>
            <person name="Kerns K.A."/>
            <person name="Liu Q."/>
            <person name="To T.T."/>
            <person name="Solden L."/>
            <person name="Hendrickson E.L."/>
            <person name="Wrighton K."/>
            <person name="Shi W."/>
            <person name="He X."/>
        </authorList>
    </citation>
    <scope>NUCLEOTIDE SEQUENCE [LARGE SCALE GENOMIC DNA]</scope>
    <source>
        <strain evidence="3 4">TM7_G3_2_Rum_HOT_351B</strain>
    </source>
</reference>
<evidence type="ECO:0008006" key="5">
    <source>
        <dbReference type="Google" id="ProtNLM"/>
    </source>
</evidence>
<name>A0ABY0FQM5_9BACT</name>
<gene>
    <name evidence="3" type="ORF">G3RUM_00080</name>
</gene>
<proteinExistence type="predicted"/>
<dbReference type="EMBL" id="PRLM01000001">
    <property type="protein sequence ID" value="RYC75140.1"/>
    <property type="molecule type" value="Genomic_DNA"/>
</dbReference>